<dbReference type="EMBL" id="QFQZ01000076">
    <property type="protein sequence ID" value="PZR31788.1"/>
    <property type="molecule type" value="Genomic_DNA"/>
</dbReference>
<dbReference type="InterPro" id="IPR006311">
    <property type="entry name" value="TAT_signal"/>
</dbReference>
<evidence type="ECO:0000313" key="2">
    <source>
        <dbReference type="EMBL" id="PZR31788.1"/>
    </source>
</evidence>
<comment type="caution">
    <text evidence="2">The sequence shown here is derived from an EMBL/GenBank/DDBJ whole genome shotgun (WGS) entry which is preliminary data.</text>
</comment>
<feature type="chain" id="PRO_5015952206" description="DUF3299 domain-containing protein" evidence="1">
    <location>
        <begin position="26"/>
        <end position="152"/>
    </location>
</feature>
<dbReference type="PROSITE" id="PS51318">
    <property type="entry name" value="TAT"/>
    <property type="match status" value="1"/>
</dbReference>
<dbReference type="RefSeq" id="WP_304281126.1">
    <property type="nucleotide sequence ID" value="NZ_QFQZ01000076.1"/>
</dbReference>
<protein>
    <recommendedName>
        <fullName evidence="4">DUF3299 domain-containing protein</fullName>
    </recommendedName>
</protein>
<sequence>MILRRRLLTGAVALAALAPLSRARAHPGGDEQDISRDPMWAVLAATTLSQSPPDYAYQAQYPTEVRRLDGREIEISGFITPLSMERHARQFLLTRYAIDCCPENQPNELVEVLAEQPVLQQKSEQVRLRGRFQVQDNGQVGLLFRLAGAALV</sequence>
<keyword evidence="1" id="KW-0732">Signal</keyword>
<feature type="signal peptide" evidence="1">
    <location>
        <begin position="1"/>
        <end position="25"/>
    </location>
</feature>
<dbReference type="Pfam" id="PF11736">
    <property type="entry name" value="DUF3299"/>
    <property type="match status" value="1"/>
</dbReference>
<dbReference type="Gene3D" id="2.40.50.870">
    <property type="entry name" value="Protein of unknown function (DUF3299)"/>
    <property type="match status" value="1"/>
</dbReference>
<dbReference type="Proteomes" id="UP000249393">
    <property type="component" value="Unassembled WGS sequence"/>
</dbReference>
<dbReference type="InterPro" id="IPR021727">
    <property type="entry name" value="DUF3299"/>
</dbReference>
<organism evidence="2 3">
    <name type="scientific">Caulobacter segnis</name>
    <dbReference type="NCBI Taxonomy" id="88688"/>
    <lineage>
        <taxon>Bacteria</taxon>
        <taxon>Pseudomonadati</taxon>
        <taxon>Pseudomonadota</taxon>
        <taxon>Alphaproteobacteria</taxon>
        <taxon>Caulobacterales</taxon>
        <taxon>Caulobacteraceae</taxon>
        <taxon>Caulobacter</taxon>
    </lineage>
</organism>
<proteinExistence type="predicted"/>
<dbReference type="AlphaFoldDB" id="A0A2W5WDW6"/>
<reference evidence="2 3" key="1">
    <citation type="submission" date="2017-08" db="EMBL/GenBank/DDBJ databases">
        <title>Infants hospitalized years apart are colonized by the same room-sourced microbial strains.</title>
        <authorList>
            <person name="Brooks B."/>
            <person name="Olm M.R."/>
            <person name="Firek B.A."/>
            <person name="Baker R."/>
            <person name="Thomas B.C."/>
            <person name="Morowitz M.J."/>
            <person name="Banfield J.F."/>
        </authorList>
    </citation>
    <scope>NUCLEOTIDE SEQUENCE [LARGE SCALE GENOMIC DNA]</scope>
    <source>
        <strain evidence="2">S2_003_000_R2_4</strain>
    </source>
</reference>
<evidence type="ECO:0008006" key="4">
    <source>
        <dbReference type="Google" id="ProtNLM"/>
    </source>
</evidence>
<evidence type="ECO:0000256" key="1">
    <source>
        <dbReference type="SAM" id="SignalP"/>
    </source>
</evidence>
<evidence type="ECO:0000313" key="3">
    <source>
        <dbReference type="Proteomes" id="UP000249393"/>
    </source>
</evidence>
<name>A0A2W5WDW6_9CAUL</name>
<gene>
    <name evidence="2" type="ORF">DI526_18520</name>
</gene>
<accession>A0A2W5WDW6</accession>